<evidence type="ECO:0000313" key="5">
    <source>
        <dbReference type="Proteomes" id="UP001245370"/>
    </source>
</evidence>
<evidence type="ECO:0000313" key="2">
    <source>
        <dbReference type="EMBL" id="GLI25263.1"/>
    </source>
</evidence>
<dbReference type="Gene3D" id="3.60.21.10">
    <property type="match status" value="1"/>
</dbReference>
<dbReference type="InterPro" id="IPR004843">
    <property type="entry name" value="Calcineurin-like_PHP"/>
</dbReference>
<dbReference type="EMBL" id="JAVDPY010000015">
    <property type="protein sequence ID" value="MDR6336694.1"/>
    <property type="molecule type" value="Genomic_DNA"/>
</dbReference>
<dbReference type="RefSeq" id="WP_281809936.1">
    <property type="nucleotide sequence ID" value="NZ_BSDO01000013.1"/>
</dbReference>
<dbReference type="GeneID" id="95765711"/>
<dbReference type="Pfam" id="PF00149">
    <property type="entry name" value="Metallophos"/>
    <property type="match status" value="1"/>
</dbReference>
<dbReference type="Proteomes" id="UP001144397">
    <property type="component" value="Unassembled WGS sequence"/>
</dbReference>
<accession>A0A9W6FPP6</accession>
<dbReference type="Proteomes" id="UP001245370">
    <property type="component" value="Unassembled WGS sequence"/>
</dbReference>
<evidence type="ECO:0000313" key="3">
    <source>
        <dbReference type="EMBL" id="MDR6336694.1"/>
    </source>
</evidence>
<keyword evidence="3" id="KW-0540">Nuclease</keyword>
<dbReference type="InterPro" id="IPR014577">
    <property type="entry name" value="UCP033093_metalloPase"/>
</dbReference>
<proteinExistence type="predicted"/>
<dbReference type="AlphaFoldDB" id="A0A9W6FPP6"/>
<keyword evidence="5" id="KW-1185">Reference proteome</keyword>
<dbReference type="PANTHER" id="PTHR30337:SF0">
    <property type="entry name" value="NUCLEASE SBCCD SUBUNIT D"/>
    <property type="match status" value="1"/>
</dbReference>
<dbReference type="PIRSF" id="PIRSF033093">
    <property type="entry name" value="UCP_ML1119"/>
    <property type="match status" value="1"/>
</dbReference>
<dbReference type="EMBL" id="BSDO01000013">
    <property type="protein sequence ID" value="GLI25263.1"/>
    <property type="molecule type" value="Genomic_DNA"/>
</dbReference>
<dbReference type="GO" id="GO:0004527">
    <property type="term" value="F:exonuclease activity"/>
    <property type="evidence" value="ECO:0007669"/>
    <property type="project" value="UniProtKB-KW"/>
</dbReference>
<keyword evidence="3" id="KW-0269">Exonuclease</keyword>
<dbReference type="InterPro" id="IPR050535">
    <property type="entry name" value="DNA_Repair-Maintenance_Comp"/>
</dbReference>
<evidence type="ECO:0000259" key="1">
    <source>
        <dbReference type="Pfam" id="PF00149"/>
    </source>
</evidence>
<organism evidence="2 4">
    <name type="scientific">Xanthobacter flavus</name>
    <dbReference type="NCBI Taxonomy" id="281"/>
    <lineage>
        <taxon>Bacteria</taxon>
        <taxon>Pseudomonadati</taxon>
        <taxon>Pseudomonadota</taxon>
        <taxon>Alphaproteobacteria</taxon>
        <taxon>Hyphomicrobiales</taxon>
        <taxon>Xanthobacteraceae</taxon>
        <taxon>Xanthobacter</taxon>
    </lineage>
</organism>
<dbReference type="SUPFAM" id="SSF56300">
    <property type="entry name" value="Metallo-dependent phosphatases"/>
    <property type="match status" value="1"/>
</dbReference>
<name>A0A9W6FPP6_XANFL</name>
<reference evidence="2" key="1">
    <citation type="submission" date="2022-12" db="EMBL/GenBank/DDBJ databases">
        <title>Reference genome sequencing for broad-spectrum identification of bacterial and archaeal isolates by mass spectrometry.</title>
        <authorList>
            <person name="Sekiguchi Y."/>
            <person name="Tourlousse D.M."/>
        </authorList>
    </citation>
    <scope>NUCLEOTIDE SEQUENCE</scope>
    <source>
        <strain evidence="2">301</strain>
    </source>
</reference>
<comment type="caution">
    <text evidence="2">The sequence shown here is derived from an EMBL/GenBank/DDBJ whole genome shotgun (WGS) entry which is preliminary data.</text>
</comment>
<protein>
    <submittedName>
        <fullName evidence="3">DNA repair exonuclease SbcCD nuclease subunit</fullName>
    </submittedName>
    <submittedName>
        <fullName evidence="2">Metallophosphatase</fullName>
    </submittedName>
</protein>
<feature type="domain" description="Calcineurin-like phosphoesterase" evidence="1">
    <location>
        <begin position="1"/>
        <end position="100"/>
    </location>
</feature>
<gene>
    <name evidence="3" type="ORF">GGQ86_005197</name>
    <name evidence="2" type="ORF">XFLAVUS301_49370</name>
</gene>
<reference evidence="3 5" key="2">
    <citation type="submission" date="2023-07" db="EMBL/GenBank/DDBJ databases">
        <title>Genomic Encyclopedia of Type Strains, Phase IV (KMG-IV): sequencing the most valuable type-strain genomes for metagenomic binning, comparative biology and taxonomic classification.</title>
        <authorList>
            <person name="Goeker M."/>
        </authorList>
    </citation>
    <scope>NUCLEOTIDE SEQUENCE [LARGE SCALE GENOMIC DNA]</scope>
    <source>
        <strain evidence="3 5">DSM 338</strain>
    </source>
</reference>
<dbReference type="PANTHER" id="PTHR30337">
    <property type="entry name" value="COMPONENT OF ATP-DEPENDENT DSDNA EXONUCLEASE"/>
    <property type="match status" value="1"/>
</dbReference>
<evidence type="ECO:0000313" key="4">
    <source>
        <dbReference type="Proteomes" id="UP001144397"/>
    </source>
</evidence>
<keyword evidence="3" id="KW-0378">Hydrolase</keyword>
<sequence length="376" mass="40678">MRFIHTSDWQLGKPFGRVPEEARTVLREARLDAIDRLAAAARANGAPLVLVAGDVFDSPEPGDRVYRQALNRMKAQADVRFLLLPGNHDPLRADGLWSRLAADTPANVSALVEAQPLDLGTGSDEAAVLLPAPLSHKRSVADPTQWFDAAETPPGALRIGLAHGSVQTFGGDADPNLVAVDRARRAGLAYLALGDWHGRIKIDERTYYSGTPEPDDFGREVTGVALLVDVSGSAPPQVTELPIGRHHWLEEGWTLSGADDIEARISGLAPGAARQDLVCRLRLSGLVTLAERVAVRRRLEDELAHEVRWLDLIADDLVTRPTDTDLSEIDAQGELHAAAVRLRAMMGEGGAEGRLAAQALERLYVEQMRAQRAGEA</sequence>
<dbReference type="InterPro" id="IPR029052">
    <property type="entry name" value="Metallo-depent_PP-like"/>
</dbReference>